<dbReference type="STRING" id="680646.RMDY18_16710"/>
<keyword evidence="2" id="KW-1185">Reference proteome</keyword>
<evidence type="ECO:0000313" key="2">
    <source>
        <dbReference type="Proteomes" id="UP000001883"/>
    </source>
</evidence>
<evidence type="ECO:0000313" key="1">
    <source>
        <dbReference type="EMBL" id="BAI65503.1"/>
    </source>
</evidence>
<reference evidence="1 2" key="2">
    <citation type="journal article" date="2010" name="J Osaka Dent Univ">
        <title>Isolation and identification of Rothia mucilaginosa from persistent apical periodontitis lesions.</title>
        <authorList>
            <person name="Yamane K."/>
            <person name="Yoshida M."/>
            <person name="Fujihira T."/>
            <person name="Baba T."/>
            <person name="Tsuji N."/>
            <person name="Hayashi H."/>
            <person name="Sugimori C."/>
            <person name="Yamanaka T."/>
            <person name="Mashimo C."/>
            <person name="Nambu T."/>
            <person name="Kawai H."/>
            <person name="Fukushima H."/>
        </authorList>
    </citation>
    <scope>NUCLEOTIDE SEQUENCE [LARGE SCALE GENOMIC DNA]</scope>
    <source>
        <strain evidence="1 2">DY-18</strain>
    </source>
</reference>
<protein>
    <submittedName>
        <fullName evidence="1">Uncharacterized protein</fullName>
    </submittedName>
</protein>
<dbReference type="KEGG" id="rmu:RMDY18_16710"/>
<dbReference type="HOGENOM" id="CLU_3188568_0_0_11"/>
<sequence>MTGEAEDRVSAGRILRIFAGAGERIFPPHFLVQNAALCAYFALWVR</sequence>
<dbReference type="EMBL" id="AP011540">
    <property type="protein sequence ID" value="BAI65503.1"/>
    <property type="molecule type" value="Genomic_DNA"/>
</dbReference>
<reference evidence="2" key="1">
    <citation type="submission" date="2009-07" db="EMBL/GenBank/DDBJ databases">
        <title>Complete genome sequence of Rothia mucilaginosa DJ.</title>
        <authorList>
            <person name="Yamane K."/>
            <person name="Nambu T."/>
            <person name="Mashimo C."/>
            <person name="Sugimori C."/>
            <person name="Yamanaka T."/>
            <person name="Leung K."/>
            <person name="Fukushima H."/>
        </authorList>
    </citation>
    <scope>NUCLEOTIDE SEQUENCE [LARGE SCALE GENOMIC DNA]</scope>
    <source>
        <strain evidence="2">DY-18</strain>
    </source>
</reference>
<reference evidence="1 2" key="3">
    <citation type="journal article" date="2010" name="Sequencing">
        <title>Complete Genome Sequence of Rothia mucilaginosa DY-18: A Clinical Isolate with Dense Meshwork-Like Structures from a Persistent Apical Periodontitis Lesion.</title>
        <authorList>
            <person name="Yamane K."/>
            <person name="Nambu T."/>
            <person name="Yamanaka T."/>
            <person name="Mashimo C."/>
            <person name="Sugimori C."/>
            <person name="Leung K.-P."/>
            <person name="Fukushima H."/>
        </authorList>
    </citation>
    <scope>NUCLEOTIDE SEQUENCE [LARGE SCALE GENOMIC DNA]</scope>
    <source>
        <strain evidence="1 2">DY-18</strain>
    </source>
</reference>
<gene>
    <name evidence="1" type="ordered locus">RMDY18_16710</name>
</gene>
<proteinExistence type="predicted"/>
<name>D2NPD5_ROTMD</name>
<organism evidence="1 2">
    <name type="scientific">Rothia mucilaginosa (strain DY-18)</name>
    <name type="common">Stomatococcus mucilaginosus</name>
    <dbReference type="NCBI Taxonomy" id="680646"/>
    <lineage>
        <taxon>Bacteria</taxon>
        <taxon>Bacillati</taxon>
        <taxon>Actinomycetota</taxon>
        <taxon>Actinomycetes</taxon>
        <taxon>Micrococcales</taxon>
        <taxon>Micrococcaceae</taxon>
        <taxon>Rothia</taxon>
    </lineage>
</organism>
<accession>D2NPD5</accession>
<dbReference type="AlphaFoldDB" id="D2NPD5"/>
<dbReference type="Proteomes" id="UP000001883">
    <property type="component" value="Chromosome"/>
</dbReference>